<dbReference type="GO" id="GO:0006313">
    <property type="term" value="P:DNA transposition"/>
    <property type="evidence" value="ECO:0007669"/>
    <property type="project" value="UniProtKB-UniRule"/>
</dbReference>
<keyword evidence="8 10" id="KW-0233">DNA recombination</keyword>
<keyword evidence="14" id="KW-1185">Reference proteome</keyword>
<reference evidence="13 14" key="1">
    <citation type="submission" date="2016-08" db="EMBL/GenBank/DDBJ databases">
        <title>Novel Firmicutes and Novel Genomes.</title>
        <authorList>
            <person name="Poppleton D.I."/>
            <person name="Gribaldo S."/>
        </authorList>
    </citation>
    <scope>NUCLEOTIDE SEQUENCE [LARGE SCALE GENOMIC DNA]</scope>
    <source>
        <strain evidence="13 14">CTT3</strain>
    </source>
</reference>
<evidence type="ECO:0000256" key="7">
    <source>
        <dbReference type="ARBA" id="ARBA00023125"/>
    </source>
</evidence>
<dbReference type="Proteomes" id="UP000284177">
    <property type="component" value="Unassembled WGS sequence"/>
</dbReference>
<dbReference type="RefSeq" id="WP_120166565.1">
    <property type="nucleotide sequence ID" value="NZ_MCIB01000001.1"/>
</dbReference>
<dbReference type="InterPro" id="IPR050090">
    <property type="entry name" value="Tyrosine_recombinase_XerCD"/>
</dbReference>
<sequence>MESIVLKFIEYLKNEKELSKNTIESYNRDLRQFKEYISDNKINDITGVNKTAIIKYLMHLQKIGKSTSTVSRNLASLRSFYQYLLNKGIINQDPTLNLQSPKPEKKLPDILTPKEVDILLRQPDITTSKGIRDKAMLELLYASGIRVSELIDLNLEDINLDLGYLVCSKNNSNERIIPIGKIALNILKTYIKDYRKKFIKDKNVKSLFVNYHGNKMTRQGFWKIVKSYAKKANINKKITPHTLRHSFATHLLQNGADLKSVQEMLGHSDISTTQVYAQITKNNIKEVYKKAHPRA</sequence>
<evidence type="ECO:0000256" key="9">
    <source>
        <dbReference type="ARBA" id="ARBA00023306"/>
    </source>
</evidence>
<dbReference type="GO" id="GO:0005737">
    <property type="term" value="C:cytoplasm"/>
    <property type="evidence" value="ECO:0007669"/>
    <property type="project" value="UniProtKB-SubCell"/>
</dbReference>
<keyword evidence="5 10" id="KW-0159">Chromosome partition</keyword>
<evidence type="ECO:0000259" key="12">
    <source>
        <dbReference type="PROSITE" id="PS51900"/>
    </source>
</evidence>
<dbReference type="InterPro" id="IPR011932">
    <property type="entry name" value="Recomb_XerD"/>
</dbReference>
<dbReference type="HAMAP" id="MF_01808">
    <property type="entry name" value="Recomb_XerC_XerD"/>
    <property type="match status" value="1"/>
</dbReference>
<comment type="caution">
    <text evidence="13">The sequence shown here is derived from an EMBL/GenBank/DDBJ whole genome shotgun (WGS) entry which is preliminary data.</text>
</comment>
<feature type="active site" description="O-(3'-phospho-DNA)-tyrosine intermediate" evidence="10">
    <location>
        <position position="276"/>
    </location>
</feature>
<evidence type="ECO:0000256" key="8">
    <source>
        <dbReference type="ARBA" id="ARBA00023172"/>
    </source>
</evidence>
<feature type="active site" evidence="10">
    <location>
        <position position="267"/>
    </location>
</feature>
<dbReference type="PROSITE" id="PS51898">
    <property type="entry name" value="TYR_RECOMBINASE"/>
    <property type="match status" value="1"/>
</dbReference>
<evidence type="ECO:0000256" key="4">
    <source>
        <dbReference type="ARBA" id="ARBA00022618"/>
    </source>
</evidence>
<feature type="domain" description="Core-binding (CB)" evidence="12">
    <location>
        <begin position="1"/>
        <end position="85"/>
    </location>
</feature>
<dbReference type="InterPro" id="IPR002104">
    <property type="entry name" value="Integrase_catalytic"/>
</dbReference>
<dbReference type="AlphaFoldDB" id="A0A419TAR5"/>
<accession>A0A419TAR5</accession>
<evidence type="ECO:0000256" key="10">
    <source>
        <dbReference type="HAMAP-Rule" id="MF_01808"/>
    </source>
</evidence>
<comment type="subunit">
    <text evidence="10">Forms a cyclic heterotetrameric complex composed of two molecules of XerC and two molecules of XerD.</text>
</comment>
<dbReference type="SUPFAM" id="SSF56349">
    <property type="entry name" value="DNA breaking-rejoining enzymes"/>
    <property type="match status" value="1"/>
</dbReference>
<evidence type="ECO:0000259" key="11">
    <source>
        <dbReference type="PROSITE" id="PS51898"/>
    </source>
</evidence>
<dbReference type="NCBIfam" id="NF001399">
    <property type="entry name" value="PRK00283.1"/>
    <property type="match status" value="1"/>
</dbReference>
<evidence type="ECO:0000313" key="14">
    <source>
        <dbReference type="Proteomes" id="UP000284177"/>
    </source>
</evidence>
<feature type="active site" evidence="10">
    <location>
        <position position="146"/>
    </location>
</feature>
<dbReference type="InterPro" id="IPR011010">
    <property type="entry name" value="DNA_brk_join_enz"/>
</dbReference>
<comment type="similarity">
    <text evidence="10">Belongs to the 'phage' integrase family. XerC subfamily.</text>
</comment>
<dbReference type="OrthoDB" id="9801717at2"/>
<evidence type="ECO:0000256" key="3">
    <source>
        <dbReference type="ARBA" id="ARBA00022490"/>
    </source>
</evidence>
<comment type="similarity">
    <text evidence="2">Belongs to the 'phage' integrase family. XerD subfamily.</text>
</comment>
<keyword evidence="3 10" id="KW-0963">Cytoplasm</keyword>
<dbReference type="NCBIfam" id="NF040815">
    <property type="entry name" value="recomb_XerA_Arch"/>
    <property type="match status" value="1"/>
</dbReference>
<protein>
    <recommendedName>
        <fullName evidence="10">Tyrosine recombinase XerC</fullName>
    </recommendedName>
</protein>
<feature type="active site" evidence="10">
    <location>
        <position position="241"/>
    </location>
</feature>
<keyword evidence="6 10" id="KW-0229">DNA integration</keyword>
<dbReference type="Pfam" id="PF00589">
    <property type="entry name" value="Phage_integrase"/>
    <property type="match status" value="1"/>
</dbReference>
<dbReference type="GO" id="GO:0003677">
    <property type="term" value="F:DNA binding"/>
    <property type="evidence" value="ECO:0007669"/>
    <property type="project" value="UniProtKB-UniRule"/>
</dbReference>
<name>A0A419TAR5_9FIRM</name>
<evidence type="ECO:0000313" key="13">
    <source>
        <dbReference type="EMBL" id="RKD34551.1"/>
    </source>
</evidence>
<keyword evidence="9 10" id="KW-0131">Cell cycle</keyword>
<dbReference type="EMBL" id="MCIB01000001">
    <property type="protein sequence ID" value="RKD34551.1"/>
    <property type="molecule type" value="Genomic_DNA"/>
</dbReference>
<evidence type="ECO:0000256" key="2">
    <source>
        <dbReference type="ARBA" id="ARBA00010450"/>
    </source>
</evidence>
<keyword evidence="4 10" id="KW-0132">Cell division</keyword>
<organism evidence="13 14">
    <name type="scientific">Thermohalobacter berrensis</name>
    <dbReference type="NCBI Taxonomy" id="99594"/>
    <lineage>
        <taxon>Bacteria</taxon>
        <taxon>Bacillati</taxon>
        <taxon>Bacillota</taxon>
        <taxon>Tissierellia</taxon>
        <taxon>Tissierellales</taxon>
        <taxon>Thermohalobacteraceae</taxon>
        <taxon>Thermohalobacter</taxon>
    </lineage>
</organism>
<dbReference type="GO" id="GO:0051301">
    <property type="term" value="P:cell division"/>
    <property type="evidence" value="ECO:0007669"/>
    <property type="project" value="UniProtKB-KW"/>
</dbReference>
<comment type="caution">
    <text evidence="10">Lacks conserved residue(s) required for the propagation of feature annotation.</text>
</comment>
<keyword evidence="7 10" id="KW-0238">DNA-binding</keyword>
<dbReference type="Gene3D" id="1.10.150.130">
    <property type="match status" value="1"/>
</dbReference>
<dbReference type="Gene3D" id="1.10.443.10">
    <property type="entry name" value="Intergrase catalytic core"/>
    <property type="match status" value="1"/>
</dbReference>
<evidence type="ECO:0000256" key="1">
    <source>
        <dbReference type="ARBA" id="ARBA00004496"/>
    </source>
</evidence>
<dbReference type="InterPro" id="IPR010998">
    <property type="entry name" value="Integrase_recombinase_N"/>
</dbReference>
<proteinExistence type="inferred from homology"/>
<gene>
    <name evidence="10" type="primary">xerC</name>
    <name evidence="13" type="ORF">BET03_01610</name>
</gene>
<comment type="function">
    <text evidence="10">Site-specific tyrosine recombinase, which acts by catalyzing the cutting and rejoining of the recombining DNA molecules. The XerC-XerD complex is essential to convert dimers of the bacterial chromosome into monomers to permit their segregation at cell division. It also contributes to the segregational stability of plasmids.</text>
</comment>
<feature type="domain" description="Tyr recombinase" evidence="11">
    <location>
        <begin position="106"/>
        <end position="289"/>
    </location>
</feature>
<dbReference type="InterPro" id="IPR004107">
    <property type="entry name" value="Integrase_SAM-like_N"/>
</dbReference>
<comment type="subcellular location">
    <subcellularLocation>
        <location evidence="1 10">Cytoplasm</location>
    </subcellularLocation>
</comment>
<dbReference type="InterPro" id="IPR013762">
    <property type="entry name" value="Integrase-like_cat_sf"/>
</dbReference>
<dbReference type="CDD" id="cd00798">
    <property type="entry name" value="INT_XerDC_C"/>
    <property type="match status" value="1"/>
</dbReference>
<evidence type="ECO:0000256" key="6">
    <source>
        <dbReference type="ARBA" id="ARBA00022908"/>
    </source>
</evidence>
<dbReference type="GO" id="GO:0009037">
    <property type="term" value="F:tyrosine-based site-specific recombinase activity"/>
    <property type="evidence" value="ECO:0007669"/>
    <property type="project" value="UniProtKB-UniRule"/>
</dbReference>
<dbReference type="PROSITE" id="PS51900">
    <property type="entry name" value="CB"/>
    <property type="match status" value="1"/>
</dbReference>
<evidence type="ECO:0000256" key="5">
    <source>
        <dbReference type="ARBA" id="ARBA00022829"/>
    </source>
</evidence>
<feature type="active site" evidence="10">
    <location>
        <position position="244"/>
    </location>
</feature>
<dbReference type="PANTHER" id="PTHR30349:SF81">
    <property type="entry name" value="TYROSINE RECOMBINASE XERC"/>
    <property type="match status" value="1"/>
</dbReference>
<dbReference type="InterPro" id="IPR044068">
    <property type="entry name" value="CB"/>
</dbReference>
<dbReference type="InterPro" id="IPR023009">
    <property type="entry name" value="Tyrosine_recombinase_XerC/XerD"/>
</dbReference>
<dbReference type="PANTHER" id="PTHR30349">
    <property type="entry name" value="PHAGE INTEGRASE-RELATED"/>
    <property type="match status" value="1"/>
</dbReference>
<dbReference type="GO" id="GO:0007059">
    <property type="term" value="P:chromosome segregation"/>
    <property type="evidence" value="ECO:0007669"/>
    <property type="project" value="UniProtKB-UniRule"/>
</dbReference>
<dbReference type="NCBIfam" id="TIGR02225">
    <property type="entry name" value="recomb_XerD"/>
    <property type="match status" value="1"/>
</dbReference>
<dbReference type="Pfam" id="PF02899">
    <property type="entry name" value="Phage_int_SAM_1"/>
    <property type="match status" value="1"/>
</dbReference>